<evidence type="ECO:0000259" key="2">
    <source>
        <dbReference type="PROSITE" id="PS00028"/>
    </source>
</evidence>
<comment type="caution">
    <text evidence="3">The sequence shown here is derived from an EMBL/GenBank/DDBJ whole genome shotgun (WGS) entry which is preliminary data.</text>
</comment>
<protein>
    <recommendedName>
        <fullName evidence="2">C2H2-type domain-containing protein</fullName>
    </recommendedName>
</protein>
<gene>
    <name evidence="3" type="ORF">G7Y89_g7224</name>
</gene>
<dbReference type="Gene3D" id="3.40.50.720">
    <property type="entry name" value="NAD(P)-binding Rossmann-like Domain"/>
    <property type="match status" value="1"/>
</dbReference>
<dbReference type="SMART" id="SM00355">
    <property type="entry name" value="ZnF_C2H2"/>
    <property type="match status" value="3"/>
</dbReference>
<dbReference type="InterPro" id="IPR036291">
    <property type="entry name" value="NAD(P)-bd_dom_sf"/>
</dbReference>
<feature type="region of interest" description="Disordered" evidence="1">
    <location>
        <begin position="443"/>
        <end position="483"/>
    </location>
</feature>
<feature type="compositionally biased region" description="Polar residues" evidence="1">
    <location>
        <begin position="458"/>
        <end position="476"/>
    </location>
</feature>
<dbReference type="PANTHER" id="PTHR35391">
    <property type="entry name" value="C2H2-TYPE DOMAIN-CONTAINING PROTEIN-RELATED"/>
    <property type="match status" value="1"/>
</dbReference>
<dbReference type="EMBL" id="JAAMPI010000497">
    <property type="protein sequence ID" value="KAF4630909.1"/>
    <property type="molecule type" value="Genomic_DNA"/>
</dbReference>
<organism evidence="3 4">
    <name type="scientific">Cudoniella acicularis</name>
    <dbReference type="NCBI Taxonomy" id="354080"/>
    <lineage>
        <taxon>Eukaryota</taxon>
        <taxon>Fungi</taxon>
        <taxon>Dikarya</taxon>
        <taxon>Ascomycota</taxon>
        <taxon>Pezizomycotina</taxon>
        <taxon>Leotiomycetes</taxon>
        <taxon>Helotiales</taxon>
        <taxon>Tricladiaceae</taxon>
        <taxon>Cudoniella</taxon>
    </lineage>
</organism>
<dbReference type="Proteomes" id="UP000566819">
    <property type="component" value="Unassembled WGS sequence"/>
</dbReference>
<feature type="region of interest" description="Disordered" evidence="1">
    <location>
        <begin position="250"/>
        <end position="283"/>
    </location>
</feature>
<dbReference type="PANTHER" id="PTHR35391:SF7">
    <property type="entry name" value="C2H2-TYPE DOMAIN-CONTAINING PROTEIN"/>
    <property type="match status" value="1"/>
</dbReference>
<dbReference type="SUPFAM" id="SSF51735">
    <property type="entry name" value="NAD(P)-binding Rossmann-fold domains"/>
    <property type="match status" value="1"/>
</dbReference>
<feature type="compositionally biased region" description="Low complexity" evidence="1">
    <location>
        <begin position="254"/>
        <end position="279"/>
    </location>
</feature>
<dbReference type="InterPro" id="IPR013087">
    <property type="entry name" value="Znf_C2H2_type"/>
</dbReference>
<accession>A0A8H4RLK9</accession>
<sequence length="1153" mass="128868">MELSQTLESGAISSLENLAASIRQAIEVVDLPPIDSGRLSEVVKDTSSLLLRIHNLPEGEDTQIWQLWIQEMSAVGGELGNVKETTEKIVEIVTRGVVSDFELEKIRNLSKTLNSQNSTLYQSLSRSPVKLIEADERFEKFSISVTYYNTTRCFQGFALVQASLSSAAPDLNKLIRLEDLEDELGRFRVWSENIGALRKGHSSLEYKLREAPQVHLAILKLLKEMYSCLKEMIAVLSGSRQPYELETPMEIDSLESGSSNTSGSESDTSMSAPDDSSSSGPRTELEQRYLSIVDINDSLYKISRIIRGSALETRGSKALSYKKVDDETGIDLFSKVPIVDEHTGLGMCSFLPAADLAYIIDNIHQLRLEISRQEQAYTVPKDSSHVTLKQNSADPLLLSIEEEDSISNLRRDPLVLRLAQSITTRRQRFQYWARHRSKLGMDADINDLAPPKIGQKDMGQSKSQRQSNVSAPSGSHSKARMLGKTNVLSETTATAVGEMEFNPRLDSSQYSISVASTSRGIDGAKVELPPPPKSCITDRDFECPYCFIICPARYQKPRAWRAHVLRDLLPYMCTFANCTDGDQLYGTKNEWILHEEWNHRRGWRCPEHPATSFRSKGEFESHILDSQHTINHASDIDQVCDAFQIVQVDNRCSCFVCGAVFATSRELQTHLAFHFERFAAFALPHDQEAQEEAWAAGSLSAENCSSEVSVTESLQEKEFGAIDNWDSFLTAAKVADDQIPRSLSFHPPIFNEVICDIYRIKELGKCRIGVNSDEERDLINDGIVALQRVQNEFNKLQELGFKAYTDEKREETRKEIDASHSALSKLLSVALPTISPKISSSTLLRIVIAGSGGLARILARALDNMACAFLILSRYASPNLAAEGYQIAVVNYDDQEDLRYSLRGIDIVISTISGVSQINLMDAAAHSGVRRFVPAEFEGSPSHRPNNDPLDHGKRAAIDRLRFWSRHPRHRMPFTIFTCGIFYERFSPGGLAAVNIGGSLGHSVGEYLMDVQNGTAQIVEFHASGQPIYISMTSVYDVARFVTAAMDLGIDNWPTEFRLRGDRRSITEITEWGAAVKGVPSLSIEIIAPGDLQVHLEHATYYQDYARVSRIQELIATEQKRYDFTETTLNQLVTLIDTILALSDRFSTYKTFI</sequence>
<proteinExistence type="predicted"/>
<evidence type="ECO:0000313" key="3">
    <source>
        <dbReference type="EMBL" id="KAF4630909.1"/>
    </source>
</evidence>
<dbReference type="InterPro" id="IPR058925">
    <property type="entry name" value="zf-C2H2_AcuF"/>
</dbReference>
<name>A0A8H4RLK9_9HELO</name>
<dbReference type="PROSITE" id="PS00028">
    <property type="entry name" value="ZINC_FINGER_C2H2_1"/>
    <property type="match status" value="1"/>
</dbReference>
<feature type="domain" description="C2H2-type" evidence="2">
    <location>
        <begin position="652"/>
        <end position="674"/>
    </location>
</feature>
<dbReference type="Pfam" id="PF26082">
    <property type="entry name" value="zf-C2H2_AcuF"/>
    <property type="match status" value="1"/>
</dbReference>
<reference evidence="3 4" key="1">
    <citation type="submission" date="2020-03" db="EMBL/GenBank/DDBJ databases">
        <title>Draft Genome Sequence of Cudoniella acicularis.</title>
        <authorList>
            <person name="Buettner E."/>
            <person name="Kellner H."/>
        </authorList>
    </citation>
    <scope>NUCLEOTIDE SEQUENCE [LARGE SCALE GENOMIC DNA]</scope>
    <source>
        <strain evidence="3 4">DSM 108380</strain>
    </source>
</reference>
<dbReference type="AlphaFoldDB" id="A0A8H4RLK9"/>
<keyword evidence="4" id="KW-1185">Reference proteome</keyword>
<evidence type="ECO:0000256" key="1">
    <source>
        <dbReference type="SAM" id="MobiDB-lite"/>
    </source>
</evidence>
<dbReference type="OrthoDB" id="20872at2759"/>
<evidence type="ECO:0000313" key="4">
    <source>
        <dbReference type="Proteomes" id="UP000566819"/>
    </source>
</evidence>